<feature type="compositionally biased region" description="Low complexity" evidence="3">
    <location>
        <begin position="348"/>
        <end position="357"/>
    </location>
</feature>
<dbReference type="SMART" id="SM00353">
    <property type="entry name" value="HLH"/>
    <property type="match status" value="1"/>
</dbReference>
<dbReference type="InParanoid" id="A0A7M7MA80"/>
<dbReference type="PROSITE" id="PS50888">
    <property type="entry name" value="BHLH"/>
    <property type="match status" value="1"/>
</dbReference>
<feature type="region of interest" description="Disordered" evidence="3">
    <location>
        <begin position="269"/>
        <end position="324"/>
    </location>
</feature>
<dbReference type="PANTHER" id="PTHR45851">
    <property type="entry name" value="MYC PROTO-ONCOGENE"/>
    <property type="match status" value="1"/>
</dbReference>
<dbReference type="InterPro" id="IPR050433">
    <property type="entry name" value="Myc_transcription_factors"/>
</dbReference>
<evidence type="ECO:0000313" key="6">
    <source>
        <dbReference type="Proteomes" id="UP000594260"/>
    </source>
</evidence>
<evidence type="ECO:0000313" key="5">
    <source>
        <dbReference type="EnsemblMetazoa" id="XP_022647323"/>
    </source>
</evidence>
<dbReference type="OMA" id="ITARNCT"/>
<dbReference type="GO" id="GO:0046983">
    <property type="term" value="F:protein dimerization activity"/>
    <property type="evidence" value="ECO:0007669"/>
    <property type="project" value="InterPro"/>
</dbReference>
<name>A0A7M7MA80_VARDE</name>
<dbReference type="Pfam" id="PF00010">
    <property type="entry name" value="HLH"/>
    <property type="match status" value="1"/>
</dbReference>
<dbReference type="InterPro" id="IPR011598">
    <property type="entry name" value="bHLH_dom"/>
</dbReference>
<feature type="compositionally biased region" description="Basic and acidic residues" evidence="3">
    <location>
        <begin position="505"/>
        <end position="516"/>
    </location>
</feature>
<feature type="region of interest" description="Disordered" evidence="3">
    <location>
        <begin position="82"/>
        <end position="109"/>
    </location>
</feature>
<evidence type="ECO:0000256" key="1">
    <source>
        <dbReference type="ARBA" id="ARBA00023125"/>
    </source>
</evidence>
<dbReference type="Proteomes" id="UP000594260">
    <property type="component" value="Unplaced"/>
</dbReference>
<dbReference type="KEGG" id="vde:111244440"/>
<organism evidence="5 6">
    <name type="scientific">Varroa destructor</name>
    <name type="common">Honeybee mite</name>
    <dbReference type="NCBI Taxonomy" id="109461"/>
    <lineage>
        <taxon>Eukaryota</taxon>
        <taxon>Metazoa</taxon>
        <taxon>Ecdysozoa</taxon>
        <taxon>Arthropoda</taxon>
        <taxon>Chelicerata</taxon>
        <taxon>Arachnida</taxon>
        <taxon>Acari</taxon>
        <taxon>Parasitiformes</taxon>
        <taxon>Mesostigmata</taxon>
        <taxon>Gamasina</taxon>
        <taxon>Dermanyssoidea</taxon>
        <taxon>Varroidae</taxon>
        <taxon>Varroa</taxon>
    </lineage>
</organism>
<dbReference type="Gene3D" id="4.10.280.10">
    <property type="entry name" value="Helix-loop-helix DNA-binding domain"/>
    <property type="match status" value="1"/>
</dbReference>
<feature type="compositionally biased region" description="Low complexity" evidence="3">
    <location>
        <begin position="408"/>
        <end position="419"/>
    </location>
</feature>
<dbReference type="InterPro" id="IPR012682">
    <property type="entry name" value="Tscrpt_reg_Myc_N"/>
</dbReference>
<evidence type="ECO:0000259" key="4">
    <source>
        <dbReference type="PROSITE" id="PS50888"/>
    </source>
</evidence>
<sequence length="605" mass="66737">MDLPELCVLPFDNSVSLGSSFNEMISQNAAVLSSEHRGQIEGISLNSSGLSNCLDSLNNNNSSSSSMLSSKNDLFIGQQLSDEDWNPTLPTPPRSPESSQATDEDNTNDLKERDLIELIGEAEALAILEDIGLDFSPIDDFLSSSPSSNSWNPQALLHSSLASASQPSASSSELRHDCMWSGDCDHSCKQQRIRYPSENSDIQLLTPASSPLRHCGTGSHLTSDLKFSTEQSELEAVSVSNFVDPSAVLSYTPHSDHCYYQPNARQNYEADGELSNGQPITVATPGPSPKRSTWRKEQYVLSDTPSESDDSDESESNDDDEEEIDVVSIQSAPLASHAHNATNVANGQQQLQQMQMQRAHQRSLTSHTASSQRSLLKSKNSLKTAAHKQRKQKNAGTVANVSVTNNALPTPVTPYLLTPASSPQPAGNPIGPTEYPMPKVTSSGRIVQPTNRSVSFLEAQPQHSSRGEHHSRKRKRNNNENSHSVRPTKHGRNSGSNRTCDIEDPEKRREHNSMERKRRDDLRFAFQKLRELVPELKDNPKAAKVTILSKAAEYSLRLQQQQKQFEMQISHEERRRRQLLKTLAALQHQHRSANSQGLGASALSV</sequence>
<dbReference type="EnsemblMetazoa" id="XM_022791588">
    <property type="protein sequence ID" value="XP_022647323"/>
    <property type="gene ID" value="LOC111244440"/>
</dbReference>
<protein>
    <recommendedName>
        <fullName evidence="4">BHLH domain-containing protein</fullName>
    </recommendedName>
</protein>
<proteinExistence type="predicted"/>
<feature type="coiled-coil region" evidence="2">
    <location>
        <begin position="569"/>
        <end position="596"/>
    </location>
</feature>
<dbReference type="SUPFAM" id="SSF47459">
    <property type="entry name" value="HLH, helix-loop-helix DNA-binding domain"/>
    <property type="match status" value="1"/>
</dbReference>
<dbReference type="FunFam" id="4.10.280.10:FF:000019">
    <property type="entry name" value="Myc proto-oncogene protein"/>
    <property type="match status" value="1"/>
</dbReference>
<evidence type="ECO:0000256" key="2">
    <source>
        <dbReference type="SAM" id="Coils"/>
    </source>
</evidence>
<feature type="compositionally biased region" description="Polar residues" evidence="3">
    <location>
        <begin position="394"/>
        <end position="407"/>
    </location>
</feature>
<dbReference type="GO" id="GO:0003677">
    <property type="term" value="F:DNA binding"/>
    <property type="evidence" value="ECO:0007669"/>
    <property type="project" value="UniProtKB-KW"/>
</dbReference>
<feature type="compositionally biased region" description="Acidic residues" evidence="3">
    <location>
        <begin position="306"/>
        <end position="324"/>
    </location>
</feature>
<feature type="domain" description="BHLH" evidence="4">
    <location>
        <begin position="506"/>
        <end position="558"/>
    </location>
</feature>
<evidence type="ECO:0000256" key="3">
    <source>
        <dbReference type="SAM" id="MobiDB-lite"/>
    </source>
</evidence>
<dbReference type="Pfam" id="PF01056">
    <property type="entry name" value="Myc_N"/>
    <property type="match status" value="1"/>
</dbReference>
<feature type="region of interest" description="Disordered" evidence="3">
    <location>
        <begin position="457"/>
        <end position="516"/>
    </location>
</feature>
<dbReference type="GeneID" id="111244440"/>
<keyword evidence="1" id="KW-0238">DNA-binding</keyword>
<dbReference type="CDD" id="cd11400">
    <property type="entry name" value="bHLHzip_Myc"/>
    <property type="match status" value="1"/>
</dbReference>
<accession>A0A7M7MA80</accession>
<reference evidence="5" key="1">
    <citation type="submission" date="2021-01" db="UniProtKB">
        <authorList>
            <consortium name="EnsemblMetazoa"/>
        </authorList>
    </citation>
    <scope>IDENTIFICATION</scope>
</reference>
<dbReference type="GO" id="GO:0003700">
    <property type="term" value="F:DNA-binding transcription factor activity"/>
    <property type="evidence" value="ECO:0007669"/>
    <property type="project" value="InterPro"/>
</dbReference>
<dbReference type="OrthoDB" id="6516127at2759"/>
<feature type="region of interest" description="Disordered" evidence="3">
    <location>
        <begin position="347"/>
        <end position="445"/>
    </location>
</feature>
<dbReference type="InterPro" id="IPR036638">
    <property type="entry name" value="HLH_DNA-bd_sf"/>
</dbReference>
<keyword evidence="2" id="KW-0175">Coiled coil</keyword>
<dbReference type="AlphaFoldDB" id="A0A7M7MA80"/>
<feature type="compositionally biased region" description="Polar residues" evidence="3">
    <location>
        <begin position="362"/>
        <end position="383"/>
    </location>
</feature>
<keyword evidence="6" id="KW-1185">Reference proteome</keyword>
<dbReference type="RefSeq" id="XP_022647323.1">
    <property type="nucleotide sequence ID" value="XM_022791588.1"/>
</dbReference>